<evidence type="ECO:0000256" key="3">
    <source>
        <dbReference type="ARBA" id="ARBA00022801"/>
    </source>
</evidence>
<name>A0A381JBA4_9CLOT</name>
<dbReference type="Pfam" id="PF00082">
    <property type="entry name" value="Peptidase_S8"/>
    <property type="match status" value="1"/>
</dbReference>
<keyword evidence="8" id="KW-1185">Reference proteome</keyword>
<comment type="similarity">
    <text evidence="1 5">Belongs to the peptidase S8 family.</text>
</comment>
<feature type="active site" description="Charge relay system" evidence="5">
    <location>
        <position position="498"/>
    </location>
</feature>
<keyword evidence="2 5" id="KW-0645">Protease</keyword>
<dbReference type="GO" id="GO:0006508">
    <property type="term" value="P:proteolysis"/>
    <property type="evidence" value="ECO:0007669"/>
    <property type="project" value="UniProtKB-KW"/>
</dbReference>
<evidence type="ECO:0000313" key="7">
    <source>
        <dbReference type="EMBL" id="SUY47662.1"/>
    </source>
</evidence>
<dbReference type="GO" id="GO:0004252">
    <property type="term" value="F:serine-type endopeptidase activity"/>
    <property type="evidence" value="ECO:0007669"/>
    <property type="project" value="UniProtKB-UniRule"/>
</dbReference>
<dbReference type="SUPFAM" id="SSF52743">
    <property type="entry name" value="Subtilisin-like"/>
    <property type="match status" value="1"/>
</dbReference>
<feature type="active site" description="Charge relay system" evidence="5">
    <location>
        <position position="279"/>
    </location>
</feature>
<evidence type="ECO:0000256" key="2">
    <source>
        <dbReference type="ARBA" id="ARBA00022670"/>
    </source>
</evidence>
<feature type="active site" description="Charge relay system" evidence="5">
    <location>
        <position position="310"/>
    </location>
</feature>
<sequence length="765" mass="85799">MSNKKRPILAKGEEYIVPHKHDNGFSKGDKRLSFEEARYKLSNQVKDVISCINQTPQEFIMDEVIVNVKMDVDYSAKSYHPNAFIKHINAEDVGSKKWMKEITLKDKTKPNKIKLGKEIFLRMSKITLQTLEEQLRSGDDFSKGAIDNIRSIESIYFDNHSILISKFDADWTDGRVELVLHPFESSTEKAKNQLMKLINQYGGETSKVKFKTYASGITFVSAVLTRETLTHVLRFNPIRTAHPIFLKQLPIIRSSGMGMPLPPPPLNVQQSTIKVGVFDGGVNVNNPYFAGCVIENNPILTPKDNNFLDHGMGVVGAALYGDLSGYGLKDNLATPIINVESFRVFPLSDYNDIDLYEIIDIIEDVVPKRPDINVYNLSIGPYGAIDDDNITRFTYAIDELSKDGKTLFVVAVGNDGDLSDDQLCRIQAPSDAVNCLGIGAYSQKSDGTFERAEYSSYGDGREGCKIKPDFLDFGGSTTNPFQLISGSANGRSFSCGTSFSAPLVTAKAAEIIGRCNFGNPLLARVLLVHTAQHPEYKADRFIGHGFANQKVEDILSCVDNSVTTIYQSKLRPTQAIKLPLPYIGNLNYSGKVVVEWTIALSTEIDAKNTEDYTLSCIEDTFYPSQNKYTMSKTINGKRKTKVVNLASDHDTIEELIADDWRLGNNPNSYSDFSNKYKTEQERKNNFKWDTVIKRRAVMAYKNLKDPYLVLHAMDRYGHDAEFVNYAVAVTMDYIDSTEDVYDLTLKTYNKLEVASIRNVNEILVK</sequence>
<dbReference type="PROSITE" id="PS51892">
    <property type="entry name" value="SUBTILASE"/>
    <property type="match status" value="1"/>
</dbReference>
<dbReference type="InterPro" id="IPR034074">
    <property type="entry name" value="Y4bN_pept_dom"/>
</dbReference>
<evidence type="ECO:0000256" key="4">
    <source>
        <dbReference type="ARBA" id="ARBA00022825"/>
    </source>
</evidence>
<evidence type="ECO:0000313" key="8">
    <source>
        <dbReference type="Proteomes" id="UP000254664"/>
    </source>
</evidence>
<dbReference type="AlphaFoldDB" id="A0A381JBA4"/>
<dbReference type="PANTHER" id="PTHR43806">
    <property type="entry name" value="PEPTIDASE S8"/>
    <property type="match status" value="1"/>
</dbReference>
<dbReference type="EMBL" id="UFWZ01000001">
    <property type="protein sequence ID" value="SUY47662.1"/>
    <property type="molecule type" value="Genomic_DNA"/>
</dbReference>
<keyword evidence="4 5" id="KW-0720">Serine protease</keyword>
<dbReference type="InterPro" id="IPR036852">
    <property type="entry name" value="Peptidase_S8/S53_dom_sf"/>
</dbReference>
<evidence type="ECO:0000256" key="5">
    <source>
        <dbReference type="PROSITE-ProRule" id="PRU01240"/>
    </source>
</evidence>
<dbReference type="InterPro" id="IPR023828">
    <property type="entry name" value="Peptidase_S8_Ser-AS"/>
</dbReference>
<reference evidence="7 8" key="1">
    <citation type="submission" date="2018-06" db="EMBL/GenBank/DDBJ databases">
        <authorList>
            <consortium name="Pathogen Informatics"/>
            <person name="Doyle S."/>
        </authorList>
    </citation>
    <scope>NUCLEOTIDE SEQUENCE [LARGE SCALE GENOMIC DNA]</scope>
    <source>
        <strain evidence="7 8">NCTC9836</strain>
    </source>
</reference>
<dbReference type="Gene3D" id="3.40.50.200">
    <property type="entry name" value="Peptidase S8/S53 domain"/>
    <property type="match status" value="1"/>
</dbReference>
<accession>A0A381JBA4</accession>
<evidence type="ECO:0000256" key="1">
    <source>
        <dbReference type="ARBA" id="ARBA00011073"/>
    </source>
</evidence>
<protein>
    <submittedName>
        <fullName evidence="7">Subtilase family</fullName>
    </submittedName>
</protein>
<evidence type="ECO:0000259" key="6">
    <source>
        <dbReference type="Pfam" id="PF00082"/>
    </source>
</evidence>
<feature type="domain" description="Peptidase S8/S53" evidence="6">
    <location>
        <begin position="271"/>
        <end position="545"/>
    </location>
</feature>
<dbReference type="InterPro" id="IPR050131">
    <property type="entry name" value="Peptidase_S8_subtilisin-like"/>
</dbReference>
<dbReference type="CDD" id="cd04847">
    <property type="entry name" value="Peptidases_S8_Subtilisin_like_2"/>
    <property type="match status" value="1"/>
</dbReference>
<dbReference type="InterPro" id="IPR000209">
    <property type="entry name" value="Peptidase_S8/S53_dom"/>
</dbReference>
<dbReference type="PANTHER" id="PTHR43806:SF11">
    <property type="entry name" value="CEREVISIN-RELATED"/>
    <property type="match status" value="1"/>
</dbReference>
<gene>
    <name evidence="7" type="ORF">NCTC9836_02000</name>
</gene>
<dbReference type="PROSITE" id="PS00138">
    <property type="entry name" value="SUBTILASE_SER"/>
    <property type="match status" value="1"/>
</dbReference>
<keyword evidence="3 5" id="KW-0378">Hydrolase</keyword>
<organism evidence="7 8">
    <name type="scientific">Clostridium putrefaciens</name>
    <dbReference type="NCBI Taxonomy" id="99675"/>
    <lineage>
        <taxon>Bacteria</taxon>
        <taxon>Bacillati</taxon>
        <taxon>Bacillota</taxon>
        <taxon>Clostridia</taxon>
        <taxon>Eubacteriales</taxon>
        <taxon>Clostridiaceae</taxon>
        <taxon>Clostridium</taxon>
    </lineage>
</organism>
<dbReference type="Proteomes" id="UP000254664">
    <property type="component" value="Unassembled WGS sequence"/>
</dbReference>
<proteinExistence type="inferred from homology"/>